<keyword evidence="2" id="KW-1185">Reference proteome</keyword>
<sequence>MLSRHFEDLSEGVWDRLADSLALNISQGEETITDNLLLDLARLKHPGLSMIKTPKNLESDKGTDWEWWIGNDNDGWLRYAVQAKKLNLHELRYDTLRHVIPGKPAEFDVSGNLVSAAVAPALQHDVLRDYATGNGAIPLYAFYNHAMYPDYQDYWQCPNPLRYKLLGISVTPLSVVQHALATRGERSFERMHEKPQTIPIRCLLECPRIAAIYRGDADASFEKFGVEAHVYGREDLPVLDFDAIAPDMPRDYALGAFPAHVYNHDIAIYPKRIMFVNTRRFDDQHIGRK</sequence>
<reference evidence="1 2" key="1">
    <citation type="submission" date="2024-05" db="EMBL/GenBank/DDBJ databases">
        <title>Burkholderia sp. Nov. a novel bacteria isolated from rhizosphere soil of Camellia sinensis.</title>
        <authorList>
            <person name="Dong Y."/>
        </authorList>
    </citation>
    <scope>NUCLEOTIDE SEQUENCE [LARGE SCALE GENOMIC DNA]</scope>
    <source>
        <strain evidence="1 2">GS2Y</strain>
    </source>
</reference>
<dbReference type="EMBL" id="JBCPYA010000001">
    <property type="protein sequence ID" value="MEN2469505.1"/>
    <property type="molecule type" value="Genomic_DNA"/>
</dbReference>
<evidence type="ECO:0000313" key="2">
    <source>
        <dbReference type="Proteomes" id="UP001466933"/>
    </source>
</evidence>
<comment type="caution">
    <text evidence="1">The sequence shown here is derived from an EMBL/GenBank/DDBJ whole genome shotgun (WGS) entry which is preliminary data.</text>
</comment>
<dbReference type="RefSeq" id="WP_343491221.1">
    <property type="nucleotide sequence ID" value="NZ_CP183462.1"/>
</dbReference>
<proteinExistence type="predicted"/>
<name>A0ABU9WBS5_9BURK</name>
<protein>
    <submittedName>
        <fullName evidence="1">DUF6615 family protein</fullName>
    </submittedName>
</protein>
<evidence type="ECO:0000313" key="1">
    <source>
        <dbReference type="EMBL" id="MEN2469505.1"/>
    </source>
</evidence>
<dbReference type="InterPro" id="IPR046723">
    <property type="entry name" value="DUF6615"/>
</dbReference>
<dbReference type="Pfam" id="PF20320">
    <property type="entry name" value="DUF6615"/>
    <property type="match status" value="1"/>
</dbReference>
<gene>
    <name evidence="1" type="ORF">VOI36_06320</name>
</gene>
<accession>A0ABU9WBS5</accession>
<organism evidence="1 2">
    <name type="scientific">Burkholderia theae</name>
    <dbReference type="NCBI Taxonomy" id="3143496"/>
    <lineage>
        <taxon>Bacteria</taxon>
        <taxon>Pseudomonadati</taxon>
        <taxon>Pseudomonadota</taxon>
        <taxon>Betaproteobacteria</taxon>
        <taxon>Burkholderiales</taxon>
        <taxon>Burkholderiaceae</taxon>
        <taxon>Burkholderia</taxon>
    </lineage>
</organism>
<dbReference type="Proteomes" id="UP001466933">
    <property type="component" value="Unassembled WGS sequence"/>
</dbReference>